<dbReference type="STRING" id="348151.IV55_GL000591"/>
<dbReference type="Gene3D" id="1.10.1520.10">
    <property type="entry name" value="Ribonuclease III domain"/>
    <property type="match status" value="1"/>
</dbReference>
<keyword evidence="5" id="KW-0963">Cytoplasm</keyword>
<keyword evidence="1 5" id="KW-0698">rRNA processing</keyword>
<keyword evidence="2 5" id="KW-0540">Nuclease</keyword>
<dbReference type="GO" id="GO:0004525">
    <property type="term" value="F:ribonuclease III activity"/>
    <property type="evidence" value="ECO:0007669"/>
    <property type="project" value="InterPro"/>
</dbReference>
<keyword evidence="5" id="KW-0690">Ribosome biogenesis</keyword>
<evidence type="ECO:0000259" key="6">
    <source>
        <dbReference type="SMART" id="SM00535"/>
    </source>
</evidence>
<evidence type="ECO:0000313" key="9">
    <source>
        <dbReference type="Proteomes" id="UP000051139"/>
    </source>
</evidence>
<evidence type="ECO:0000256" key="4">
    <source>
        <dbReference type="ARBA" id="ARBA00022801"/>
    </source>
</evidence>
<evidence type="ECO:0000313" key="8">
    <source>
        <dbReference type="EMBL" id="KRN94240.1"/>
    </source>
</evidence>
<dbReference type="PANTHER" id="PTHR34276">
    <property type="entry name" value="MINI-RIBONUCLEASE 3"/>
    <property type="match status" value="1"/>
</dbReference>
<dbReference type="HAMAP" id="MF_01468">
    <property type="entry name" value="RNase_Mini_III"/>
    <property type="match status" value="1"/>
</dbReference>
<dbReference type="Proteomes" id="UP000051139">
    <property type="component" value="Unassembled WGS sequence"/>
</dbReference>
<dbReference type="PIRSF" id="PIRSF005520">
    <property type="entry name" value="UCP005520"/>
    <property type="match status" value="1"/>
</dbReference>
<dbReference type="InterPro" id="IPR000999">
    <property type="entry name" value="RNase_III_dom"/>
</dbReference>
<sequence>MTEVNYRQLNGMALAYVGDAVYEVFIREHLIELGYTVPTKLHHHATHFVSAKAQAVLIKLMEADAVLTDEETAMFKHGRNATTHHRAKNTDIVTYRISTGFEAIFGYLQLTHQMDRIDWLAHWCIDQVEAGRTEQTDAK</sequence>
<dbReference type="OrthoDB" id="46571at2"/>
<dbReference type="PANTHER" id="PTHR34276:SF1">
    <property type="entry name" value="MINI-RIBONUCLEASE 3"/>
    <property type="match status" value="1"/>
</dbReference>
<dbReference type="GO" id="GO:0006364">
    <property type="term" value="P:rRNA processing"/>
    <property type="evidence" value="ECO:0007669"/>
    <property type="project" value="UniProtKB-UniRule"/>
</dbReference>
<feature type="domain" description="RNase III" evidence="6">
    <location>
        <begin position="1"/>
        <end position="133"/>
    </location>
</feature>
<dbReference type="EMBL" id="BJUD01000049">
    <property type="protein sequence ID" value="GEK29362.1"/>
    <property type="molecule type" value="Genomic_DNA"/>
</dbReference>
<keyword evidence="5" id="KW-0699">rRNA-binding</keyword>
<evidence type="ECO:0000313" key="10">
    <source>
        <dbReference type="Proteomes" id="UP000321429"/>
    </source>
</evidence>
<dbReference type="GO" id="GO:0019843">
    <property type="term" value="F:rRNA binding"/>
    <property type="evidence" value="ECO:0007669"/>
    <property type="project" value="UniProtKB-UniRule"/>
</dbReference>
<organism evidence="8 9">
    <name type="scientific">Furfurilactobacillus siliginis</name>
    <dbReference type="NCBI Taxonomy" id="348151"/>
    <lineage>
        <taxon>Bacteria</taxon>
        <taxon>Bacillati</taxon>
        <taxon>Bacillota</taxon>
        <taxon>Bacilli</taxon>
        <taxon>Lactobacillales</taxon>
        <taxon>Lactobacillaceae</taxon>
        <taxon>Furfurilactobacillus</taxon>
    </lineage>
</organism>
<dbReference type="AlphaFoldDB" id="A0A0R2KY88"/>
<comment type="similarity">
    <text evidence="5">Belongs to the MrnC RNase family.</text>
</comment>
<keyword evidence="5" id="KW-0460">Magnesium</keyword>
<gene>
    <name evidence="5 7" type="primary">mrnC</name>
    <name evidence="8" type="ORF">IV55_GL000591</name>
    <name evidence="7" type="ORF">LSI01_16730</name>
</gene>
<dbReference type="SUPFAM" id="SSF69065">
    <property type="entry name" value="RNase III domain-like"/>
    <property type="match status" value="1"/>
</dbReference>
<dbReference type="InterPro" id="IPR008226">
    <property type="entry name" value="Mini3_fam"/>
</dbReference>
<protein>
    <recommendedName>
        <fullName evidence="5">Mini-ribonuclease 3</fullName>
        <shortName evidence="5">Mini-3</shortName>
        <shortName evidence="5">Mini-RNase 3</shortName>
        <ecNumber evidence="5">3.1.26.-</ecNumber>
    </recommendedName>
    <alternativeName>
        <fullName evidence="5">Mini-RNase III</fullName>
        <shortName evidence="5">Mini-III</shortName>
    </alternativeName>
</protein>
<feature type="active site" evidence="5">
    <location>
        <position position="19"/>
    </location>
</feature>
<comment type="subunit">
    <text evidence="5">Homodimer.</text>
</comment>
<evidence type="ECO:0000256" key="1">
    <source>
        <dbReference type="ARBA" id="ARBA00022552"/>
    </source>
</evidence>
<keyword evidence="3 5" id="KW-0255">Endonuclease</keyword>
<reference evidence="8 9" key="1">
    <citation type="journal article" date="2015" name="Genome Announc.">
        <title>Expanding the biotechnology potential of lactobacilli through comparative genomics of 213 strains and associated genera.</title>
        <authorList>
            <person name="Sun Z."/>
            <person name="Harris H.M."/>
            <person name="McCann A."/>
            <person name="Guo C."/>
            <person name="Argimon S."/>
            <person name="Zhang W."/>
            <person name="Yang X."/>
            <person name="Jeffery I.B."/>
            <person name="Cooney J.C."/>
            <person name="Kagawa T.F."/>
            <person name="Liu W."/>
            <person name="Song Y."/>
            <person name="Salvetti E."/>
            <person name="Wrobel A."/>
            <person name="Rasinkangas P."/>
            <person name="Parkhill J."/>
            <person name="Rea M.C."/>
            <person name="O'Sullivan O."/>
            <person name="Ritari J."/>
            <person name="Douillard F.P."/>
            <person name="Paul Ross R."/>
            <person name="Yang R."/>
            <person name="Briner A.E."/>
            <person name="Felis G.E."/>
            <person name="de Vos W.M."/>
            <person name="Barrangou R."/>
            <person name="Klaenhammer T.R."/>
            <person name="Caufield P.W."/>
            <person name="Cui Y."/>
            <person name="Zhang H."/>
            <person name="O'Toole P.W."/>
        </authorList>
    </citation>
    <scope>NUCLEOTIDE SEQUENCE [LARGE SCALE GENOMIC DNA]</scope>
    <source>
        <strain evidence="8 9">DSM 22696</strain>
    </source>
</reference>
<accession>A0A0R2KY88</accession>
<dbReference type="GO" id="GO:0005737">
    <property type="term" value="C:cytoplasm"/>
    <property type="evidence" value="ECO:0007669"/>
    <property type="project" value="UniProtKB-SubCell"/>
</dbReference>
<keyword evidence="5" id="KW-0694">RNA-binding</keyword>
<dbReference type="EC" id="3.1.26.-" evidence="5"/>
<comment type="caution">
    <text evidence="8">The sequence shown here is derived from an EMBL/GenBank/DDBJ whole genome shotgun (WGS) entry which is preliminary data.</text>
</comment>
<keyword evidence="9" id="KW-1185">Reference proteome</keyword>
<dbReference type="SMART" id="SM00535">
    <property type="entry name" value="RIBOc"/>
    <property type="match status" value="1"/>
</dbReference>
<comment type="cofactor">
    <cofactor evidence="5">
        <name>Mg(2+)</name>
        <dbReference type="ChEBI" id="CHEBI:18420"/>
    </cofactor>
</comment>
<evidence type="ECO:0000256" key="2">
    <source>
        <dbReference type="ARBA" id="ARBA00022722"/>
    </source>
</evidence>
<evidence type="ECO:0000256" key="5">
    <source>
        <dbReference type="HAMAP-Rule" id="MF_01468"/>
    </source>
</evidence>
<dbReference type="EMBL" id="JQCB01000016">
    <property type="protein sequence ID" value="KRN94240.1"/>
    <property type="molecule type" value="Genomic_DNA"/>
</dbReference>
<dbReference type="RefSeq" id="WP_057811419.1">
    <property type="nucleotide sequence ID" value="NZ_BJUD01000049.1"/>
</dbReference>
<name>A0A0R2KY88_9LACO</name>
<reference evidence="7 10" key="2">
    <citation type="submission" date="2019-07" db="EMBL/GenBank/DDBJ databases">
        <title>Whole genome shotgun sequence of Lactobacillus siliginis NBRC 101315.</title>
        <authorList>
            <person name="Hosoyama A."/>
            <person name="Uohara A."/>
            <person name="Ohji S."/>
            <person name="Ichikawa N."/>
        </authorList>
    </citation>
    <scope>NUCLEOTIDE SEQUENCE [LARGE SCALE GENOMIC DNA]</scope>
    <source>
        <strain evidence="7 10">NBRC 101315</strain>
    </source>
</reference>
<comment type="function">
    <text evidence="5">Involved in correct processing of both the 5' and 3' ends of 23S rRNA precursor. Processes 30S rRNA precursor transcript even in absence of ribonuclease 3 (Rnc); Rnc processes 30S rRNA into smaller rRNA precursors.</text>
</comment>
<dbReference type="Proteomes" id="UP000321429">
    <property type="component" value="Unassembled WGS sequence"/>
</dbReference>
<dbReference type="PATRIC" id="fig|348151.3.peg.607"/>
<proteinExistence type="inferred from homology"/>
<keyword evidence="4 5" id="KW-0378">Hydrolase</keyword>
<dbReference type="Pfam" id="PF00636">
    <property type="entry name" value="Ribonuclease_3"/>
    <property type="match status" value="1"/>
</dbReference>
<dbReference type="InterPro" id="IPR036389">
    <property type="entry name" value="RNase_III_sf"/>
</dbReference>
<evidence type="ECO:0000256" key="3">
    <source>
        <dbReference type="ARBA" id="ARBA00022759"/>
    </source>
</evidence>
<evidence type="ECO:0000313" key="7">
    <source>
        <dbReference type="EMBL" id="GEK29362.1"/>
    </source>
</evidence>
<comment type="subcellular location">
    <subcellularLocation>
        <location evidence="5">Cytoplasm</location>
    </subcellularLocation>
</comment>